<keyword evidence="2" id="KW-1015">Disulfide bond</keyword>
<keyword evidence="6" id="KW-1185">Reference proteome</keyword>
<evidence type="ECO:0000256" key="1">
    <source>
        <dbReference type="ARBA" id="ARBA00022737"/>
    </source>
</evidence>
<feature type="domain" description="CUB" evidence="5">
    <location>
        <begin position="139"/>
        <end position="243"/>
    </location>
</feature>
<keyword evidence="3" id="KW-1133">Transmembrane helix</keyword>
<evidence type="ECO:0000313" key="7">
    <source>
        <dbReference type="RefSeq" id="XP_013411330.1"/>
    </source>
</evidence>
<evidence type="ECO:0000256" key="4">
    <source>
        <dbReference type="SAM" id="SignalP"/>
    </source>
</evidence>
<protein>
    <submittedName>
        <fullName evidence="7">Uncharacterized protein LOC106174345</fullName>
    </submittedName>
</protein>
<dbReference type="InParanoid" id="A0A1S3JLP2"/>
<dbReference type="Proteomes" id="UP000085678">
    <property type="component" value="Unplaced"/>
</dbReference>
<dbReference type="InterPro" id="IPR035914">
    <property type="entry name" value="Sperma_CUB_dom_sf"/>
</dbReference>
<accession>A0A1S3JLP2</accession>
<feature type="chain" id="PRO_5010160970" evidence="4">
    <location>
        <begin position="27"/>
        <end position="310"/>
    </location>
</feature>
<dbReference type="InterPro" id="IPR000859">
    <property type="entry name" value="CUB_dom"/>
</dbReference>
<feature type="transmembrane region" description="Helical" evidence="3">
    <location>
        <begin position="263"/>
        <end position="289"/>
    </location>
</feature>
<dbReference type="SUPFAM" id="SSF49854">
    <property type="entry name" value="Spermadhesin, CUB domain"/>
    <property type="match status" value="1"/>
</dbReference>
<dbReference type="KEGG" id="lak:106174345"/>
<keyword evidence="4" id="KW-0732">Signal</keyword>
<dbReference type="AlphaFoldDB" id="A0A1S3JLP2"/>
<dbReference type="GeneID" id="106174345"/>
<keyword evidence="3" id="KW-0472">Membrane</keyword>
<dbReference type="SMART" id="SM00042">
    <property type="entry name" value="CUB"/>
    <property type="match status" value="1"/>
</dbReference>
<dbReference type="CDD" id="cd00041">
    <property type="entry name" value="CUB"/>
    <property type="match status" value="1"/>
</dbReference>
<name>A0A1S3JLP2_LINAN</name>
<proteinExistence type="predicted"/>
<keyword evidence="1" id="KW-0677">Repeat</keyword>
<dbReference type="Gene3D" id="2.60.120.290">
    <property type="entry name" value="Spermadhesin, CUB domain"/>
    <property type="match status" value="1"/>
</dbReference>
<feature type="signal peptide" evidence="4">
    <location>
        <begin position="1"/>
        <end position="26"/>
    </location>
</feature>
<evidence type="ECO:0000313" key="6">
    <source>
        <dbReference type="Proteomes" id="UP000085678"/>
    </source>
</evidence>
<gene>
    <name evidence="7" type="primary">LOC106174345</name>
</gene>
<evidence type="ECO:0000259" key="5">
    <source>
        <dbReference type="SMART" id="SM00042"/>
    </source>
</evidence>
<reference evidence="7" key="1">
    <citation type="submission" date="2025-08" db="UniProtKB">
        <authorList>
            <consortium name="RefSeq"/>
        </authorList>
    </citation>
    <scope>IDENTIFICATION</scope>
    <source>
        <tissue evidence="7">Gonads</tissue>
    </source>
</reference>
<keyword evidence="3" id="KW-0812">Transmembrane</keyword>
<dbReference type="Pfam" id="PF00431">
    <property type="entry name" value="CUB"/>
    <property type="match status" value="1"/>
</dbReference>
<sequence length="310" mass="34433">MAGFKGTVYCVCMTLVLLKTSIPASAICNETFYDAGNITIPSNETSCTFFLECSTNNETVRGMVLMFRTVPADITKLQIRDGRGYVLGDYKDDSSIPIGVSTMELMDKPALRIDLTRSLKERRNSSFANFTTKTSEEMEGTTILTAAEGSIFSPAWPANYPANMALNYAIHTKYDNGKITVKFKAFNLGNGSLLFMASTEQDEVVYSSASPPSDFHAKANRVAMLFVSKNSTGQGFHIVYNEVCPYNNEEVSCEEAQKRGQRWTVVVVLGSIGTVLALIALVAFFYWYIKKNYHKIGYQDFSDPRHGMIN</sequence>
<evidence type="ECO:0000256" key="2">
    <source>
        <dbReference type="ARBA" id="ARBA00023157"/>
    </source>
</evidence>
<organism evidence="6 7">
    <name type="scientific">Lingula anatina</name>
    <name type="common">Brachiopod</name>
    <name type="synonym">Lingula unguis</name>
    <dbReference type="NCBI Taxonomy" id="7574"/>
    <lineage>
        <taxon>Eukaryota</taxon>
        <taxon>Metazoa</taxon>
        <taxon>Spiralia</taxon>
        <taxon>Lophotrochozoa</taxon>
        <taxon>Brachiopoda</taxon>
        <taxon>Linguliformea</taxon>
        <taxon>Lingulata</taxon>
        <taxon>Lingulida</taxon>
        <taxon>Linguloidea</taxon>
        <taxon>Lingulidae</taxon>
        <taxon>Lingula</taxon>
    </lineage>
</organism>
<dbReference type="RefSeq" id="XP_013411330.1">
    <property type="nucleotide sequence ID" value="XM_013555876.2"/>
</dbReference>
<evidence type="ECO:0000256" key="3">
    <source>
        <dbReference type="SAM" id="Phobius"/>
    </source>
</evidence>
<dbReference type="PANTHER" id="PTHR24251">
    <property type="entry name" value="OVOCHYMASE-RELATED"/>
    <property type="match status" value="1"/>
</dbReference>